<proteinExistence type="predicted"/>
<name>A0A4Y7KIN5_PAPSO</name>
<evidence type="ECO:0000256" key="1">
    <source>
        <dbReference type="SAM" id="Phobius"/>
    </source>
</evidence>
<reference evidence="2 3" key="1">
    <citation type="journal article" date="2018" name="Science">
        <title>The opium poppy genome and morphinan production.</title>
        <authorList>
            <person name="Guo L."/>
            <person name="Winzer T."/>
            <person name="Yang X."/>
            <person name="Li Y."/>
            <person name="Ning Z."/>
            <person name="He Z."/>
            <person name="Teodor R."/>
            <person name="Lu Y."/>
            <person name="Bowser T.A."/>
            <person name="Graham I.A."/>
            <person name="Ye K."/>
        </authorList>
    </citation>
    <scope>NUCLEOTIDE SEQUENCE [LARGE SCALE GENOMIC DNA]</scope>
    <source>
        <strain evidence="3">cv. HN1</strain>
        <tissue evidence="2">Leaves</tissue>
    </source>
</reference>
<organism evidence="2 3">
    <name type="scientific">Papaver somniferum</name>
    <name type="common">Opium poppy</name>
    <dbReference type="NCBI Taxonomy" id="3469"/>
    <lineage>
        <taxon>Eukaryota</taxon>
        <taxon>Viridiplantae</taxon>
        <taxon>Streptophyta</taxon>
        <taxon>Embryophyta</taxon>
        <taxon>Tracheophyta</taxon>
        <taxon>Spermatophyta</taxon>
        <taxon>Magnoliopsida</taxon>
        <taxon>Ranunculales</taxon>
        <taxon>Papaveraceae</taxon>
        <taxon>Papaveroideae</taxon>
        <taxon>Papaver</taxon>
    </lineage>
</organism>
<dbReference type="AlphaFoldDB" id="A0A4Y7KIN5"/>
<dbReference type="Gramene" id="RZC71755">
    <property type="protein sequence ID" value="RZC71755"/>
    <property type="gene ID" value="C5167_034878"/>
</dbReference>
<dbReference type="PANTHER" id="PTHR37206:SF4">
    <property type="entry name" value="TRANSMEMBRANE PROTEIN"/>
    <property type="match status" value="1"/>
</dbReference>
<gene>
    <name evidence="2" type="ORF">C5167_034878</name>
</gene>
<protein>
    <submittedName>
        <fullName evidence="2">Uncharacterized protein</fullName>
    </submittedName>
</protein>
<evidence type="ECO:0000313" key="2">
    <source>
        <dbReference type="EMBL" id="RZC71755.1"/>
    </source>
</evidence>
<dbReference type="EMBL" id="CM010721">
    <property type="protein sequence ID" value="RZC71755.1"/>
    <property type="molecule type" value="Genomic_DNA"/>
</dbReference>
<accession>A0A4Y7KIN5</accession>
<keyword evidence="1" id="KW-0472">Membrane</keyword>
<keyword evidence="1" id="KW-0812">Transmembrane</keyword>
<feature type="transmembrane region" description="Helical" evidence="1">
    <location>
        <begin position="31"/>
        <end position="52"/>
    </location>
</feature>
<keyword evidence="3" id="KW-1185">Reference proteome</keyword>
<keyword evidence="1" id="KW-1133">Transmembrane helix</keyword>
<dbReference type="PANTHER" id="PTHR37206">
    <property type="entry name" value="TRANSMEMBRANE PROTEIN"/>
    <property type="match status" value="1"/>
</dbReference>
<sequence>MKRLDLGFCVLWSNFIRIGSWVRGRRPFGSFFKTASGGFAAGFLVTLLYMSWRRRRRRRAQLDNKDRLIFLVEQADEKLSQLLNQIVLMTQFLSSPNKVPASGSG</sequence>
<dbReference type="Proteomes" id="UP000316621">
    <property type="component" value="Chromosome 7"/>
</dbReference>
<evidence type="ECO:0000313" key="3">
    <source>
        <dbReference type="Proteomes" id="UP000316621"/>
    </source>
</evidence>